<evidence type="ECO:0000313" key="4">
    <source>
        <dbReference type="EMBL" id="RZC62265.1"/>
    </source>
</evidence>
<dbReference type="Gramene" id="RZC62265">
    <property type="protein sequence ID" value="RZC62265"/>
    <property type="gene ID" value="C5167_024028"/>
</dbReference>
<evidence type="ECO:0000259" key="3">
    <source>
        <dbReference type="Pfam" id="PF25794"/>
    </source>
</evidence>
<dbReference type="InterPro" id="IPR024975">
    <property type="entry name" value="NOV_C"/>
</dbReference>
<accession>A0A4Y7JRE8</accession>
<dbReference type="PANTHER" id="PTHR32387">
    <property type="entry name" value="WU:FJ29H11"/>
    <property type="match status" value="1"/>
</dbReference>
<reference evidence="4 5" key="1">
    <citation type="journal article" date="2018" name="Science">
        <title>The opium poppy genome and morphinan production.</title>
        <authorList>
            <person name="Guo L."/>
            <person name="Winzer T."/>
            <person name="Yang X."/>
            <person name="Li Y."/>
            <person name="Ning Z."/>
            <person name="He Z."/>
            <person name="Teodor R."/>
            <person name="Lu Y."/>
            <person name="Bowser T.A."/>
            <person name="Graham I.A."/>
            <person name="Ye K."/>
        </authorList>
    </citation>
    <scope>NUCLEOTIDE SEQUENCE [LARGE SCALE GENOMIC DNA]</scope>
    <source>
        <strain evidence="5">cv. HN1</strain>
        <tissue evidence="4">Leaves</tissue>
    </source>
</reference>
<gene>
    <name evidence="4" type="ORF">C5167_024028</name>
</gene>
<dbReference type="Gene3D" id="3.30.565.10">
    <property type="entry name" value="Histidine kinase-like ATPase, C-terminal domain"/>
    <property type="match status" value="1"/>
</dbReference>
<feature type="domain" description="Sacsin/Nov" evidence="3">
    <location>
        <begin position="1244"/>
        <end position="1437"/>
    </location>
</feature>
<dbReference type="InterPro" id="IPR058210">
    <property type="entry name" value="SACS/Nov_dom"/>
</dbReference>
<evidence type="ECO:0000256" key="1">
    <source>
        <dbReference type="SAM" id="MobiDB-lite"/>
    </source>
</evidence>
<dbReference type="Proteomes" id="UP000316621">
    <property type="component" value="Chromosome 5"/>
</dbReference>
<evidence type="ECO:0000313" key="5">
    <source>
        <dbReference type="Proteomes" id="UP000316621"/>
    </source>
</evidence>
<evidence type="ECO:0000259" key="2">
    <source>
        <dbReference type="Pfam" id="PF13020"/>
    </source>
</evidence>
<dbReference type="Pfam" id="PF25794">
    <property type="entry name" value="SACS"/>
    <property type="match status" value="1"/>
</dbReference>
<feature type="compositionally biased region" description="Polar residues" evidence="1">
    <location>
        <begin position="2565"/>
        <end position="2583"/>
    </location>
</feature>
<feature type="compositionally biased region" description="Polar residues" evidence="1">
    <location>
        <begin position="2540"/>
        <end position="2549"/>
    </location>
</feature>
<dbReference type="GO" id="GO:0010305">
    <property type="term" value="P:leaf vascular tissue pattern formation"/>
    <property type="evidence" value="ECO:0007669"/>
    <property type="project" value="TreeGrafter"/>
</dbReference>
<keyword evidence="5" id="KW-1185">Reference proteome</keyword>
<dbReference type="EMBL" id="CM010719">
    <property type="protein sequence ID" value="RZC62265.1"/>
    <property type="molecule type" value="Genomic_DNA"/>
</dbReference>
<dbReference type="GO" id="GO:0048364">
    <property type="term" value="P:root development"/>
    <property type="evidence" value="ECO:0007669"/>
    <property type="project" value="TreeGrafter"/>
</dbReference>
<sequence length="2802" mass="313257">MYGNNPNFRPPYGGVPGLPPQYTSNHDFFNQNPHLLTHPFSSSSSSSSSSVPLNLYIHRQNPYIRNPNFPIQQHPNTNPTSSNPDKTLDRIESAVRNSHENLLAIGDTITAWGVSQAALVYLQVDSWASLGFQIHQIPSLSLLMSNEAKVNSYIDCFVLSRRFTSVYDLEIAICKSQGIEKFEGLKLGPILKHPVVLRYFSVPPDIKQVHKITSETIVTNFVEFVHSCDDGESVKKKKFLHFLASKEAVARTAMLGVRIPQYVKPYVTCIRDASKAEGEILKSSAQALKQKSIDHNKKVEDEVSNQPAITSEKKLLDKFSTIPQHVKSFSPIPIHSDLASKCLEDLSDNNSINSTDSDLILSSHGKMSSKDRKYSDQHVDSYPLPSTSKEENGGFGVEVNECSPSIDPLSCDPNKKSSDKKARFRSPFLDDSLSRSSKRYKSDPRIIKNPDFPIAMHNSRSSADPGVGDDFGKFLEENAGERSPDAQIEMTDFSAADNCNLVLTDDTVNTFISTWKDACQVHSVDEVFERMVNFYNAPSQGRKKISVYALHCLRRQIKSLTSTYPCIGLLNVARILFDAATFFPLADICWRSVLASSDLLQIRSIKCGMWDNVYDTSQTMGQHECRTPTFSSFTDWKRREAELLSKTDSLSANECSSQPEYSLTVDGILKKVGTYFEMNHCTKEADSPLDKLLDCSRRLRDCEVWLTKQFSVKDFDTLGHGEFFKFLEANSSQLPYELYGSFTGNLRKKSLLEVTMLGQQLILLLSQAASSLWVNGVIRKHHISFLLSKQFPTISLEIGGDDLLEDLAEYLKKQGSGNFSSCVLFSATLLRSCYLDAPSACHLLEGTTGLKSDLGLKCGVLGSVSSKDALKCLLRAPMLTDLLSWSHWDLIFGPSLGPLADWLLNEVHAKEFTCLVTKDGKIIRVDHSVTIDDFLAAALQGSSFETAVKLLSLVSLYGGDKQVPMSLLRSHARQAIEVILKNSLNSAEVASDRDLQIHEEALRANQVCCGQTEHIPLPLNPVGTISQIRESQDLSEGTFRVNKAISVVSRFILDILGCLPSEFCSFAADIFLSGFKSLTGTGPSAILHECTQINQRMMLHDIGLTLGIVEWIGDYHTFCSSGANELLVSLEKTNNLVSFPGSSTDALDELKALKSQGFSEADIHHRDVCVQRDLSEVSNKDMYDGFVRASSKYDENEDATSVIESIRREEFGLIPSLSHAEMNMLKKQHARLGRALHCLSRELYSRDSHFLLELVQNADDNVYSESVEPTLVFILQASGTAVLNNEQGFSAQNVRALCDVGNSTKGGSIAGYIGQKGIGFKSVFRVTDAPEIHSNGFHVKFDTSEGHIGFVLPTVVSPCDIDFYEKLIPSEVVDGTDDNNIRRSSGSSQWKTCIILPFKRKLKEGTDISSILSVFSDLHPSLLLFLHRLRCIKLVNLFRNESIVLRRESLGGGIIRVSQGKEKTSWFVASQKLDASVIRPDVQTTEIAIAFTLDESANGQYKPHLEQQPVFAFLPLRTYGLKFILQGDFVLPSSREEIDGDSAWNQWLLSEVPNLFVTAQRSFCAIPCFRESPGIALMSYLSYVPLVGEVHGSLSHLPLIIMSKLRSSNCMLLEGHNEKEWVPPCKALRGWDEQARNLLPDRLLTQHLGLGYLDKDVVLSDSLANALGIQEYGPKVLVDVMSSVCQQADYGGVKSMGLEWFSSCLSSLYSMLVISSTARVEVSDIFKRLARIPFIPLSDGTYSSVAEGSIWLPSDDIGFEGLHGPDFFPSLYARLRTVNPAFLSSPSEDKSSDTQVQVENCIRMLNRIGVRRLSAHDIIVVHILPAITDDIPTKRDDILMTEYVSFLMLHLQSSCPRCCAEREYIISELRTKAFILTNHGYKRPHEIYVHFSKEYGNPVDVSKLLDAVDVESNWHEVDIRYLKHANISTSPLFGLMKWREFFQELGITDFVKIIQVEKNEAGLPLNLVHNEIHISPGLVLKDWESAELVCLLFTLSSQKNHGKCKYLLEVLDDMWDDCFASKVTGCCISKPNKDGIPFESSFIKSIHGVQWVVSSTDQELHYPKDLFIDCEAVRSILGDGAPYAVPQVKSKKLIHDVGFKTQVALDDALRILHTWRRCKTPFKASITQMSKFYSFLWDAMIESSKGKILEEFSSRPSIFVPYEAVSGRESMVKGMFLSRDDVYWHDPTGSVDLAKALLLQHGLINGSNCHLINTLAQVYHGFHDFFVDECRVREIPPFKNYIQILLQLSNVALPSQAATAVFRVFLKWANDLKSGLLGPMDVLYLKEFLQKKKNTVLPTVQDKWVSLHRKFGLVCWCDDEQLKQQFTNSDKICFLYFGELSNDEKKMLPEKFSMFMQAIGVPSLSEVVTRVAVYEGVEDFTSKALLVDRVLPFAQRYIYKSHPDQYLQLKQSGGESLSQLQIVVVKKLSYRYNLEGCKTVSNKCSKCRCLLQENVLYIKQKKADSHSIFLELSRLFYHGIPELHLANFLHMIASMAKSGCTEEQIEFFVVDSQNIPKLADNEPIWSLSSLSPPPKEDLEISQTACSSGMVNGKKQSKSKRKRVDSTSSPAPANKPITSPSSIVPPNESYCQKEGKPEVMTSYTDKHGIPIGVGFDWIILDDTVADMEASLQEPKAMEGLQLGSIKTESAGCSSSEVALNEKDRLPFRTPNEHQAAVTGRLGEFVAFKYLVEKLGEEVVNWVNRETETGSPYDIVLGKDGNNIEYIEVKATRSPTKDWFNISPREWQFATEKGERFSILHVALLDLNNTKVTVFKNPARLCQQGMLKLTVSMSTGYRKPNLAS</sequence>
<feature type="compositionally biased region" description="Polar residues" evidence="1">
    <location>
        <begin position="69"/>
        <end position="85"/>
    </location>
</feature>
<dbReference type="Pfam" id="PF13020">
    <property type="entry name" value="NOV_C"/>
    <property type="match status" value="1"/>
</dbReference>
<dbReference type="NCBIfam" id="NF047352">
    <property type="entry name" value="P_loop_sacsin"/>
    <property type="match status" value="1"/>
</dbReference>
<feature type="region of interest" description="Disordered" evidence="1">
    <location>
        <begin position="353"/>
        <end position="399"/>
    </location>
</feature>
<protein>
    <submittedName>
        <fullName evidence="4">Uncharacterized protein</fullName>
    </submittedName>
</protein>
<name>A0A4Y7JRE8_PAPSO</name>
<feature type="region of interest" description="Disordered" evidence="1">
    <location>
        <begin position="66"/>
        <end position="87"/>
    </location>
</feature>
<feature type="domain" description="Protein NO VEIN C-terminal" evidence="2">
    <location>
        <begin position="2681"/>
        <end position="2763"/>
    </location>
</feature>
<dbReference type="SUPFAM" id="SSF55874">
    <property type="entry name" value="ATPase domain of HSP90 chaperone/DNA topoisomerase II/histidine kinase"/>
    <property type="match status" value="1"/>
</dbReference>
<organism evidence="4 5">
    <name type="scientific">Papaver somniferum</name>
    <name type="common">Opium poppy</name>
    <dbReference type="NCBI Taxonomy" id="3469"/>
    <lineage>
        <taxon>Eukaryota</taxon>
        <taxon>Viridiplantae</taxon>
        <taxon>Streptophyta</taxon>
        <taxon>Embryophyta</taxon>
        <taxon>Tracheophyta</taxon>
        <taxon>Spermatophyta</taxon>
        <taxon>Magnoliopsida</taxon>
        <taxon>Ranunculales</taxon>
        <taxon>Papaveraceae</taxon>
        <taxon>Papaveroideae</taxon>
        <taxon>Papaver</taxon>
    </lineage>
</organism>
<dbReference type="InterPro" id="IPR036890">
    <property type="entry name" value="HATPase_C_sf"/>
</dbReference>
<proteinExistence type="predicted"/>
<feature type="region of interest" description="Disordered" evidence="1">
    <location>
        <begin position="2529"/>
        <end position="2592"/>
    </location>
</feature>
<dbReference type="InterPro" id="IPR052957">
    <property type="entry name" value="Auxin_embryo_med"/>
</dbReference>
<feature type="compositionally biased region" description="Basic and acidic residues" evidence="1">
    <location>
        <begin position="368"/>
        <end position="379"/>
    </location>
</feature>
<dbReference type="GO" id="GO:0009793">
    <property type="term" value="P:embryo development ending in seed dormancy"/>
    <property type="evidence" value="ECO:0007669"/>
    <property type="project" value="TreeGrafter"/>
</dbReference>
<dbReference type="GO" id="GO:0005634">
    <property type="term" value="C:nucleus"/>
    <property type="evidence" value="ECO:0007669"/>
    <property type="project" value="TreeGrafter"/>
</dbReference>
<feature type="region of interest" description="Disordered" evidence="1">
    <location>
        <begin position="1"/>
        <end position="29"/>
    </location>
</feature>
<dbReference type="STRING" id="3469.A0A4Y7JRE8"/>
<dbReference type="PANTHER" id="PTHR32387:SF0">
    <property type="entry name" value="PROTEIN NO VEIN"/>
    <property type="match status" value="1"/>
</dbReference>
<feature type="region of interest" description="Disordered" evidence="1">
    <location>
        <begin position="433"/>
        <end position="467"/>
    </location>
</feature>